<evidence type="ECO:0000313" key="3">
    <source>
        <dbReference type="Proteomes" id="UP001152888"/>
    </source>
</evidence>
<protein>
    <submittedName>
        <fullName evidence="2">Uncharacterized protein</fullName>
    </submittedName>
</protein>
<proteinExistence type="predicted"/>
<feature type="region of interest" description="Disordered" evidence="1">
    <location>
        <begin position="93"/>
        <end position="112"/>
    </location>
</feature>
<comment type="caution">
    <text evidence="2">The sequence shown here is derived from an EMBL/GenBank/DDBJ whole genome shotgun (WGS) entry which is preliminary data.</text>
</comment>
<name>A0A9P0PJA2_ACAOB</name>
<dbReference type="EMBL" id="CAKOFQ010007043">
    <property type="protein sequence ID" value="CAH1988337.1"/>
    <property type="molecule type" value="Genomic_DNA"/>
</dbReference>
<feature type="compositionally biased region" description="Basic and acidic residues" evidence="1">
    <location>
        <begin position="101"/>
        <end position="112"/>
    </location>
</feature>
<evidence type="ECO:0000313" key="2">
    <source>
        <dbReference type="EMBL" id="CAH1988337.1"/>
    </source>
</evidence>
<reference evidence="2" key="1">
    <citation type="submission" date="2022-03" db="EMBL/GenBank/DDBJ databases">
        <authorList>
            <person name="Sayadi A."/>
        </authorList>
    </citation>
    <scope>NUCLEOTIDE SEQUENCE</scope>
</reference>
<evidence type="ECO:0000256" key="1">
    <source>
        <dbReference type="SAM" id="MobiDB-lite"/>
    </source>
</evidence>
<accession>A0A9P0PJA2</accession>
<organism evidence="2 3">
    <name type="scientific">Acanthoscelides obtectus</name>
    <name type="common">Bean weevil</name>
    <name type="synonym">Bruchus obtectus</name>
    <dbReference type="NCBI Taxonomy" id="200917"/>
    <lineage>
        <taxon>Eukaryota</taxon>
        <taxon>Metazoa</taxon>
        <taxon>Ecdysozoa</taxon>
        <taxon>Arthropoda</taxon>
        <taxon>Hexapoda</taxon>
        <taxon>Insecta</taxon>
        <taxon>Pterygota</taxon>
        <taxon>Neoptera</taxon>
        <taxon>Endopterygota</taxon>
        <taxon>Coleoptera</taxon>
        <taxon>Polyphaga</taxon>
        <taxon>Cucujiformia</taxon>
        <taxon>Chrysomeloidea</taxon>
        <taxon>Chrysomelidae</taxon>
        <taxon>Bruchinae</taxon>
        <taxon>Bruchini</taxon>
        <taxon>Acanthoscelides</taxon>
    </lineage>
</organism>
<dbReference type="Proteomes" id="UP001152888">
    <property type="component" value="Unassembled WGS sequence"/>
</dbReference>
<dbReference type="AlphaFoldDB" id="A0A9P0PJA2"/>
<keyword evidence="3" id="KW-1185">Reference proteome</keyword>
<sequence>MDGKVVATKGVKDVYTLTSCENGENVTVIACCNAGGDKETPSKVLSEIHPVPKPPKNLSKRQQTAIILTSPKNFEKRKLLANKRNIKVEAESKKLKQAKTKATDMKKRDNPSRVKGEQYGILTVKAHWEVCNDELSKQMLL</sequence>
<gene>
    <name evidence="2" type="ORF">ACAOBT_LOCUS18416</name>
</gene>